<dbReference type="Proteomes" id="UP000460715">
    <property type="component" value="Unassembled WGS sequence"/>
</dbReference>
<dbReference type="PANTHER" id="PTHR34108:SF1">
    <property type="entry name" value="SEPTUM SITE-DETERMINING PROTEIN MINC"/>
    <property type="match status" value="1"/>
</dbReference>
<dbReference type="Pfam" id="PF05209">
    <property type="entry name" value="MinC_N"/>
    <property type="match status" value="1"/>
</dbReference>
<dbReference type="InterPro" id="IPR007874">
    <property type="entry name" value="MinC_N"/>
</dbReference>
<comment type="subunit">
    <text evidence="6">Interacts with MinD and FtsZ.</text>
</comment>
<evidence type="ECO:0000313" key="10">
    <source>
        <dbReference type="EMBL" id="MXP63230.1"/>
    </source>
</evidence>
<feature type="domain" description="Septum formation inhibitor MinC N-terminal" evidence="9">
    <location>
        <begin position="13"/>
        <end position="85"/>
    </location>
</feature>
<feature type="compositionally biased region" description="Low complexity" evidence="7">
    <location>
        <begin position="95"/>
        <end position="112"/>
    </location>
</feature>
<dbReference type="EMBL" id="SNVJ01000005">
    <property type="protein sequence ID" value="MXP63230.1"/>
    <property type="molecule type" value="Genomic_DNA"/>
</dbReference>
<reference evidence="10 11" key="1">
    <citation type="submission" date="2019-03" db="EMBL/GenBank/DDBJ databases">
        <title>Roseomonas sp. a novel Roseomonas species isolated from Sea whip Gorgonian.</title>
        <authorList>
            <person name="Li F."/>
            <person name="Pan X."/>
            <person name="Huang S."/>
            <person name="Li Z."/>
            <person name="Meng B."/>
        </authorList>
    </citation>
    <scope>NUCLEOTIDE SEQUENCE [LARGE SCALE GENOMIC DNA]</scope>
    <source>
        <strain evidence="10 11">M0104</strain>
    </source>
</reference>
<dbReference type="GO" id="GO:0000902">
    <property type="term" value="P:cell morphogenesis"/>
    <property type="evidence" value="ECO:0007669"/>
    <property type="project" value="InterPro"/>
</dbReference>
<dbReference type="GO" id="GO:0000917">
    <property type="term" value="P:division septum assembly"/>
    <property type="evidence" value="ECO:0007669"/>
    <property type="project" value="UniProtKB-KW"/>
</dbReference>
<evidence type="ECO:0000256" key="4">
    <source>
        <dbReference type="ARBA" id="ARBA00023306"/>
    </source>
</evidence>
<comment type="similarity">
    <text evidence="1 6">Belongs to the MinC family.</text>
</comment>
<dbReference type="InterPro" id="IPR005526">
    <property type="entry name" value="Septum_form_inhib_MinC_C"/>
</dbReference>
<dbReference type="Pfam" id="PF03775">
    <property type="entry name" value="MinC_C"/>
    <property type="match status" value="1"/>
</dbReference>
<dbReference type="PANTHER" id="PTHR34108">
    <property type="entry name" value="SEPTUM SITE-DETERMINING PROTEIN MINC"/>
    <property type="match status" value="1"/>
</dbReference>
<keyword evidence="3 6" id="KW-0717">Septation</keyword>
<dbReference type="GO" id="GO:1901891">
    <property type="term" value="P:regulation of cell septum assembly"/>
    <property type="evidence" value="ECO:0007669"/>
    <property type="project" value="InterPro"/>
</dbReference>
<dbReference type="RefSeq" id="WP_160936351.1">
    <property type="nucleotide sequence ID" value="NZ_SNVJ01000005.1"/>
</dbReference>
<feature type="region of interest" description="Disordered" evidence="7">
    <location>
        <begin position="92"/>
        <end position="116"/>
    </location>
</feature>
<dbReference type="AlphaFoldDB" id="A0A845BAP8"/>
<dbReference type="NCBIfam" id="TIGR01222">
    <property type="entry name" value="minC"/>
    <property type="match status" value="1"/>
</dbReference>
<evidence type="ECO:0000259" key="8">
    <source>
        <dbReference type="Pfam" id="PF03775"/>
    </source>
</evidence>
<dbReference type="OrthoDB" id="9794530at2"/>
<dbReference type="SUPFAM" id="SSF63848">
    <property type="entry name" value="Cell-division inhibitor MinC, C-terminal domain"/>
    <property type="match status" value="1"/>
</dbReference>
<gene>
    <name evidence="6 10" type="primary">minC</name>
    <name evidence="10" type="ORF">E0493_07680</name>
</gene>
<proteinExistence type="inferred from homology"/>
<dbReference type="HAMAP" id="MF_00267">
    <property type="entry name" value="MinC"/>
    <property type="match status" value="1"/>
</dbReference>
<dbReference type="InterPro" id="IPR016098">
    <property type="entry name" value="CAP/MinC_C"/>
</dbReference>
<evidence type="ECO:0000256" key="1">
    <source>
        <dbReference type="ARBA" id="ARBA00006291"/>
    </source>
</evidence>
<evidence type="ECO:0000256" key="5">
    <source>
        <dbReference type="ARBA" id="ARBA00025606"/>
    </source>
</evidence>
<keyword evidence="4 6" id="KW-0131">Cell cycle</keyword>
<name>A0A845BAP8_9PROT</name>
<keyword evidence="2 6" id="KW-0132">Cell division</keyword>
<evidence type="ECO:0000256" key="7">
    <source>
        <dbReference type="SAM" id="MobiDB-lite"/>
    </source>
</evidence>
<sequence length="256" mass="26755">MSAPAANPRLEPFRLRGANFNLLVLRLLDPRPEVIIPALADQFRRAPGFLRFAPLVIGLDDLAVAPHEVDFAALAAELRRIEITPIGTVGGTPELRGAAQGAGLPPLRPAGGSKEEDVALAAPVATPAAPAAAPQEPVAPPLPPGTARPTMVIDHAVRAGQRIWAQGADLIVNGTVNPGAEVIADGNLHVYGALRGRAIAGGAENTEARIFALNFEPELVSIAGYYAVREGLTDAPIGKAVQVRLIGENMRFDRLG</sequence>
<comment type="caution">
    <text evidence="10">The sequence shown here is derived from an EMBL/GenBank/DDBJ whole genome shotgun (WGS) entry which is preliminary data.</text>
</comment>
<evidence type="ECO:0000256" key="3">
    <source>
        <dbReference type="ARBA" id="ARBA00023210"/>
    </source>
</evidence>
<dbReference type="GO" id="GO:0051302">
    <property type="term" value="P:regulation of cell division"/>
    <property type="evidence" value="ECO:0007669"/>
    <property type="project" value="InterPro"/>
</dbReference>
<dbReference type="Gene3D" id="2.160.20.70">
    <property type="match status" value="1"/>
</dbReference>
<evidence type="ECO:0000259" key="9">
    <source>
        <dbReference type="Pfam" id="PF05209"/>
    </source>
</evidence>
<feature type="domain" description="Septum formation inhibitor MinC C-terminal" evidence="8">
    <location>
        <begin position="152"/>
        <end position="251"/>
    </location>
</feature>
<protein>
    <recommendedName>
        <fullName evidence="6">Probable septum site-determining protein MinC</fullName>
    </recommendedName>
</protein>
<dbReference type="InterPro" id="IPR013033">
    <property type="entry name" value="MinC"/>
</dbReference>
<dbReference type="Gene3D" id="3.30.70.260">
    <property type="match status" value="1"/>
</dbReference>
<evidence type="ECO:0000313" key="11">
    <source>
        <dbReference type="Proteomes" id="UP000460715"/>
    </source>
</evidence>
<evidence type="ECO:0000256" key="6">
    <source>
        <dbReference type="HAMAP-Rule" id="MF_00267"/>
    </source>
</evidence>
<keyword evidence="11" id="KW-1185">Reference proteome</keyword>
<comment type="function">
    <text evidence="5 6">Cell division inhibitor that blocks the formation of polar Z ring septums. Rapidly oscillates between the poles of the cell to destabilize FtsZ filaments that have formed before they mature into polar Z rings. Prevents FtsZ polymerization.</text>
</comment>
<organism evidence="10 11">
    <name type="scientific">Teichococcus coralli</name>
    <dbReference type="NCBI Taxonomy" id="2545983"/>
    <lineage>
        <taxon>Bacteria</taxon>
        <taxon>Pseudomonadati</taxon>
        <taxon>Pseudomonadota</taxon>
        <taxon>Alphaproteobacteria</taxon>
        <taxon>Acetobacterales</taxon>
        <taxon>Roseomonadaceae</taxon>
        <taxon>Roseomonas</taxon>
    </lineage>
</organism>
<dbReference type="InterPro" id="IPR036145">
    <property type="entry name" value="MinC_C_sf"/>
</dbReference>
<evidence type="ECO:0000256" key="2">
    <source>
        <dbReference type="ARBA" id="ARBA00022618"/>
    </source>
</evidence>
<accession>A0A845BAP8</accession>